<evidence type="ECO:0000256" key="6">
    <source>
        <dbReference type="PIRSR" id="PIRSR623088-2"/>
    </source>
</evidence>
<dbReference type="SMART" id="SM00897">
    <property type="entry name" value="FIST"/>
    <property type="match status" value="1"/>
</dbReference>
<feature type="binding site" evidence="7">
    <location>
        <position position="628"/>
    </location>
    <ligand>
        <name>Zn(2+)</name>
        <dbReference type="ChEBI" id="CHEBI:29105"/>
        <label>1</label>
    </ligand>
</feature>
<keyword evidence="11" id="KW-0472">Membrane</keyword>
<feature type="binding site" evidence="7">
    <location>
        <position position="627"/>
    </location>
    <ligand>
        <name>Zn(2+)</name>
        <dbReference type="ChEBI" id="CHEBI:29105"/>
        <label>1</label>
    </ligand>
</feature>
<dbReference type="SMART" id="SM00064">
    <property type="entry name" value="FYVE"/>
    <property type="match status" value="1"/>
</dbReference>
<dbReference type="SUPFAM" id="SSF55961">
    <property type="entry name" value="Bet v1-like"/>
    <property type="match status" value="1"/>
</dbReference>
<reference evidence="14" key="1">
    <citation type="submission" date="2022-11" db="EMBL/GenBank/DDBJ databases">
        <authorList>
            <person name="Morgan W.R."/>
            <person name="Tartar A."/>
        </authorList>
    </citation>
    <scope>NUCLEOTIDE SEQUENCE</scope>
    <source>
        <strain evidence="14">ARSEF 373</strain>
    </source>
</reference>
<keyword evidence="1 7" id="KW-0479">Metal-binding</keyword>
<dbReference type="InterPro" id="IPR002073">
    <property type="entry name" value="PDEase_catalytic_dom"/>
</dbReference>
<organism evidence="14 15">
    <name type="scientific">Lagenidium giganteum</name>
    <dbReference type="NCBI Taxonomy" id="4803"/>
    <lineage>
        <taxon>Eukaryota</taxon>
        <taxon>Sar</taxon>
        <taxon>Stramenopiles</taxon>
        <taxon>Oomycota</taxon>
        <taxon>Peronosporomycetes</taxon>
        <taxon>Pythiales</taxon>
        <taxon>Pythiaceae</taxon>
    </lineage>
</organism>
<evidence type="ECO:0000256" key="4">
    <source>
        <dbReference type="ARBA" id="ARBA00022833"/>
    </source>
</evidence>
<dbReference type="InterPro" id="IPR013702">
    <property type="entry name" value="FIST_domain_N"/>
</dbReference>
<feature type="compositionally biased region" description="Polar residues" evidence="10">
    <location>
        <begin position="865"/>
        <end position="879"/>
    </location>
</feature>
<protein>
    <recommendedName>
        <fullName evidence="9">Phosphodiesterase</fullName>
        <ecNumber evidence="9">3.1.4.-</ecNumber>
    </recommendedName>
</protein>
<evidence type="ECO:0000313" key="15">
    <source>
        <dbReference type="Proteomes" id="UP001146120"/>
    </source>
</evidence>
<dbReference type="InterPro" id="IPR023393">
    <property type="entry name" value="START-like_dom_sf"/>
</dbReference>
<feature type="transmembrane region" description="Helical" evidence="11">
    <location>
        <begin position="244"/>
        <end position="264"/>
    </location>
</feature>
<feature type="compositionally biased region" description="Basic and acidic residues" evidence="10">
    <location>
        <begin position="991"/>
        <end position="1010"/>
    </location>
</feature>
<dbReference type="SUPFAM" id="SSF57903">
    <property type="entry name" value="FYVE/PHD zinc finger"/>
    <property type="match status" value="1"/>
</dbReference>
<feature type="binding site" evidence="7">
    <location>
        <position position="759"/>
    </location>
    <ligand>
        <name>Zn(2+)</name>
        <dbReference type="ChEBI" id="CHEBI:29105"/>
        <label>1</label>
    </ligand>
</feature>
<dbReference type="GO" id="GO:0007165">
    <property type="term" value="P:signal transduction"/>
    <property type="evidence" value="ECO:0007669"/>
    <property type="project" value="InterPro"/>
</dbReference>
<evidence type="ECO:0000256" key="1">
    <source>
        <dbReference type="ARBA" id="ARBA00022723"/>
    </source>
</evidence>
<comment type="similarity">
    <text evidence="9">Belongs to the cyclic nucleotide phosphodiesterase family.</text>
</comment>
<dbReference type="SUPFAM" id="SSF109604">
    <property type="entry name" value="HD-domain/PDEase-like"/>
    <property type="match status" value="1"/>
</dbReference>
<evidence type="ECO:0000256" key="7">
    <source>
        <dbReference type="PIRSR" id="PIRSR623088-3"/>
    </source>
</evidence>
<feature type="domain" description="PDEase" evidence="13">
    <location>
        <begin position="501"/>
        <end position="862"/>
    </location>
</feature>
<feature type="binding site" evidence="6">
    <location>
        <position position="628"/>
    </location>
    <ligand>
        <name>AMP</name>
        <dbReference type="ChEBI" id="CHEBI:456215"/>
    </ligand>
</feature>
<feature type="transmembrane region" description="Helical" evidence="11">
    <location>
        <begin position="273"/>
        <end position="291"/>
    </location>
</feature>
<evidence type="ECO:0000256" key="2">
    <source>
        <dbReference type="ARBA" id="ARBA00022771"/>
    </source>
</evidence>
<dbReference type="Gene3D" id="3.30.530.20">
    <property type="match status" value="1"/>
</dbReference>
<evidence type="ECO:0000256" key="8">
    <source>
        <dbReference type="PROSITE-ProRule" id="PRU00091"/>
    </source>
</evidence>
<gene>
    <name evidence="14" type="ORF">N0F65_006446</name>
</gene>
<feature type="transmembrane region" description="Helical" evidence="11">
    <location>
        <begin position="93"/>
        <end position="111"/>
    </location>
</feature>
<dbReference type="CDD" id="cd00065">
    <property type="entry name" value="FYVE_like_SF"/>
    <property type="match status" value="1"/>
</dbReference>
<feature type="region of interest" description="Disordered" evidence="10">
    <location>
        <begin position="854"/>
        <end position="920"/>
    </location>
</feature>
<dbReference type="GO" id="GO:0008270">
    <property type="term" value="F:zinc ion binding"/>
    <property type="evidence" value="ECO:0007669"/>
    <property type="project" value="UniProtKB-KW"/>
</dbReference>
<dbReference type="GO" id="GO:0004114">
    <property type="term" value="F:3',5'-cyclic-nucleotide phosphodiesterase activity"/>
    <property type="evidence" value="ECO:0007669"/>
    <property type="project" value="InterPro"/>
</dbReference>
<feature type="active site" description="Proton donor" evidence="5">
    <location>
        <position position="589"/>
    </location>
</feature>
<proteinExistence type="inferred from homology"/>
<feature type="binding site" evidence="6">
    <location>
        <begin position="589"/>
        <end position="593"/>
    </location>
    <ligand>
        <name>AMP</name>
        <dbReference type="ChEBI" id="CHEBI:456215"/>
    </ligand>
</feature>
<keyword evidence="3 9" id="KW-0378">Hydrolase</keyword>
<name>A0AAV2Z463_9STRA</name>
<feature type="transmembrane region" description="Helical" evidence="11">
    <location>
        <begin position="172"/>
        <end position="191"/>
    </location>
</feature>
<dbReference type="InterPro" id="IPR013083">
    <property type="entry name" value="Znf_RING/FYVE/PHD"/>
</dbReference>
<feature type="binding site" evidence="7">
    <location>
        <position position="593"/>
    </location>
    <ligand>
        <name>Zn(2+)</name>
        <dbReference type="ChEBI" id="CHEBI:29105"/>
        <label>1</label>
    </ligand>
</feature>
<dbReference type="Pfam" id="PF00233">
    <property type="entry name" value="PDEase_I"/>
    <property type="match status" value="1"/>
</dbReference>
<dbReference type="InterPro" id="IPR036971">
    <property type="entry name" value="PDEase_catalytic_dom_sf"/>
</dbReference>
<feature type="region of interest" description="Disordered" evidence="10">
    <location>
        <begin position="982"/>
        <end position="1034"/>
    </location>
</feature>
<evidence type="ECO:0000313" key="14">
    <source>
        <dbReference type="EMBL" id="DBA00542.1"/>
    </source>
</evidence>
<evidence type="ECO:0000256" key="9">
    <source>
        <dbReference type="RuleBase" id="RU363067"/>
    </source>
</evidence>
<evidence type="ECO:0000259" key="12">
    <source>
        <dbReference type="PROSITE" id="PS50178"/>
    </source>
</evidence>
<dbReference type="Proteomes" id="UP001146120">
    <property type="component" value="Unassembled WGS sequence"/>
</dbReference>
<feature type="binding site" evidence="6">
    <location>
        <position position="811"/>
    </location>
    <ligand>
        <name>AMP</name>
        <dbReference type="ChEBI" id="CHEBI:456215"/>
    </ligand>
</feature>
<evidence type="ECO:0000259" key="13">
    <source>
        <dbReference type="PROSITE" id="PS51845"/>
    </source>
</evidence>
<dbReference type="InterPro" id="IPR011011">
    <property type="entry name" value="Znf_FYVE_PHD"/>
</dbReference>
<keyword evidence="15" id="KW-1185">Reference proteome</keyword>
<keyword evidence="4" id="KW-0862">Zinc</keyword>
<keyword evidence="2 8" id="KW-0863">Zinc-finger</keyword>
<comment type="caution">
    <text evidence="14">The sequence shown here is derived from an EMBL/GenBank/DDBJ whole genome shotgun (WGS) entry which is preliminary data.</text>
</comment>
<feature type="region of interest" description="Disordered" evidence="10">
    <location>
        <begin position="1"/>
        <end position="22"/>
    </location>
</feature>
<dbReference type="EMBL" id="DAKRPA010000062">
    <property type="protein sequence ID" value="DBA00542.1"/>
    <property type="molecule type" value="Genomic_DNA"/>
</dbReference>
<dbReference type="Gene3D" id="1.10.1300.10">
    <property type="entry name" value="3'5'-cyclic nucleotide phosphodiesterase, catalytic domain"/>
    <property type="match status" value="1"/>
</dbReference>
<dbReference type="Pfam" id="PF01363">
    <property type="entry name" value="FYVE"/>
    <property type="match status" value="1"/>
</dbReference>
<dbReference type="Gene3D" id="3.30.40.10">
    <property type="entry name" value="Zinc/RING finger domain, C3HC4 (zinc finger)"/>
    <property type="match status" value="1"/>
</dbReference>
<dbReference type="InterPro" id="IPR017455">
    <property type="entry name" value="Znf_FYVE-rel"/>
</dbReference>
<evidence type="ECO:0000256" key="11">
    <source>
        <dbReference type="SAM" id="Phobius"/>
    </source>
</evidence>
<dbReference type="PRINTS" id="PR00387">
    <property type="entry name" value="PDIESTERASE1"/>
</dbReference>
<dbReference type="InterPro" id="IPR000306">
    <property type="entry name" value="Znf_FYVE"/>
</dbReference>
<dbReference type="InterPro" id="IPR003607">
    <property type="entry name" value="HD/PDEase_dom"/>
</dbReference>
<keyword evidence="11" id="KW-1133">Transmembrane helix</keyword>
<keyword evidence="11" id="KW-0812">Transmembrane</keyword>
<dbReference type="InterPro" id="IPR023174">
    <property type="entry name" value="PDEase_CS"/>
</dbReference>
<dbReference type="PANTHER" id="PTHR11347">
    <property type="entry name" value="CYCLIC NUCLEOTIDE PHOSPHODIESTERASE"/>
    <property type="match status" value="1"/>
</dbReference>
<sequence length="1862" mass="206255">MGGSTMMAHVVPESSRSSRRSRPSLIALAVQAGSSKRGAFDPKISGATVQDVRMELDLLDQVQQRWSLRFSNPIMEQRFQLYHEDMSFASGRLACVWTLLGLGIMQAGSLYDYFTVAEAHAVEVASMLQTVIVYVSVALTPFLWGAWAVICWKTRRINGTPRPHLVHAHVQVVLFVFALVSVIIVLALPAFNNHIHLDNGSESGGMHEVEMLWDSQRQMHQLTKMMLFLHMTLSSISTFWNVQFLGYVAVAGISLLATCGWLIATPSFIHEQWHVVAILPCAIMLLGAALYRHEQHLRLKFLRFRHLMLENIKLTQQNTFMQRQLSSHVDAIGISDEIGMDQHVHATEPHGAAVFGESWMENVLKILYKVKSHVHDQNDLARDMDFVIQALLSEQDLFMENKFKQQRSPTRPNSPDGIGTSVSATSYEYSEWLALIDEQKVRRRKSCDVLVDVPVVRTIRRTESGYRQTVLKQVENYLSASRRHLKPTNSQQHIQVDSPAAYLPPPSRPSSGLFTNEKWSSSTLLMLAMQSEELDMLEFASVCMFPLTSIFLTTIESHNLFGELPLRVESTAEYGLEIESRYQAKNPYHNATHSAAVVWDVNFFLRRLQQPVTPLHVLSAIIAATIHDVNHPGISNTYLVNTNSPLAIKYSDDSVLERMHLAEGFQACTKQGCDLFEDFTRDMRRQSRQLIISMVLATDLSRHIKHVNRLKSKRYAVIAAENATAGGSSTAPAANASGQTVPSVVPVDLLLQSILMMADLGHAAKTFEYHYEWSKLVTEEFFRQGDTEKQFGMPISPLCDRQTMNKFDKNQVGFLEFVVLPLYSAVHEVIPITGLEDVIDQCLPVCRPQYPRRLQAKPARDGHASTASADPTGEQQTSPALKKANTPGPKLTGQISADGELLLSVRPPQAPCPAPRARSTTRMERFQLDDVHDDYDHDALEPMRASSFDMTISLNGDYTGGLDDGVLSDDDDCADAFADIQAPVSGGRTGSAKDERHGENDTLEVSRTDARSVSSGGSLDEPVAPTKRTLGKKQASIASRLEDKAQETMQLASLHGSIPWRLARRMQDVHIYRPAVIKQDELCKVFFRMTCEVKANVNTIMDYLMPSESKVYHDIELRAFPGLLHASVVKKIEVRKPIRRLNSDNNGTNSTNSNSGDDASFPKLNVKWHASRFAGRLVKPADFVFVEYSNVEALPTGEKRGYGYVRSVETFKGDELASRFNSDEVSIPNSVSKCKRAMINKGAYIVTPVREKPGVYEVTIMMIIDFQQQFGSVVAAKIIHCFTERMIRIREWLYKTLSHPVQILSREEWKAENQTKCHICTAQFSLMKPRHHCRSCGEAVCGQCSRKWAVQPGQHARLCTSCSLRARGVMLPPSSAATVAVPLRNPYSMSQPTPTTVSSAPANAFSVSADFTRTEVDEFPEDVNGNVEVRVASVLTTDANAVAAAQSAYDALVVALGNTTPTFMLVTYSSALDPSLIYRTLKTIAPETLFVGHSSCAGVFSDEEAVSDGPGLALWGVVDPEGSYAVLSADFSDETPRSATRRCLLQGMRVLGIEPEENPELVWLSVADPQADVVVKALNEVVDSSFTVVAGSSVRSAGGGLATQLCSDDENSDGVLTNGMCLVMCSPSVEVTQSYFTCYEPKEKSFIVTNASGRDLHMLDHKPALAALNDACHGMLFEYINHPHRFGSEKDKLPLYYPICRQRVESRSSKTSRFQVMQPESVSDELTVRLGVEIKPGEKVRMMSVSLDHIADRCALGLLEAIRGSVPCITKTDVVGCFMSASINYSRLLGDDVQLLAKTIKRVIPGCATVGTVSHGQQGVLMCSTEVCHANGMITALLFTNRKKAIRLKSLKPVLARRFSSV</sequence>
<dbReference type="CDD" id="cd00077">
    <property type="entry name" value="HDc"/>
    <property type="match status" value="1"/>
</dbReference>
<dbReference type="InterPro" id="IPR023088">
    <property type="entry name" value="PDEase"/>
</dbReference>
<feature type="binding site" evidence="6">
    <location>
        <position position="759"/>
    </location>
    <ligand>
        <name>AMP</name>
        <dbReference type="ChEBI" id="CHEBI:456215"/>
    </ligand>
</feature>
<evidence type="ECO:0000256" key="5">
    <source>
        <dbReference type="PIRSR" id="PIRSR623088-1"/>
    </source>
</evidence>
<feature type="binding site" evidence="7">
    <location>
        <position position="628"/>
    </location>
    <ligand>
        <name>Zn(2+)</name>
        <dbReference type="ChEBI" id="CHEBI:29105"/>
        <label>2</label>
    </ligand>
</feature>
<feature type="domain" description="FYVE-type" evidence="12">
    <location>
        <begin position="1311"/>
        <end position="1367"/>
    </location>
</feature>
<dbReference type="PROSITE" id="PS51845">
    <property type="entry name" value="PDEASE_I_2"/>
    <property type="match status" value="1"/>
</dbReference>
<reference evidence="14" key="2">
    <citation type="journal article" date="2023" name="Microbiol Resour">
        <title>Decontamination and Annotation of the Draft Genome Sequence of the Oomycete Lagenidium giganteum ARSEF 373.</title>
        <authorList>
            <person name="Morgan W.R."/>
            <person name="Tartar A."/>
        </authorList>
    </citation>
    <scope>NUCLEOTIDE SEQUENCE</scope>
    <source>
        <strain evidence="14">ARSEF 373</strain>
    </source>
</reference>
<feature type="transmembrane region" description="Helical" evidence="11">
    <location>
        <begin position="131"/>
        <end position="152"/>
    </location>
</feature>
<evidence type="ECO:0000256" key="10">
    <source>
        <dbReference type="SAM" id="MobiDB-lite"/>
    </source>
</evidence>
<evidence type="ECO:0000256" key="3">
    <source>
        <dbReference type="ARBA" id="ARBA00022801"/>
    </source>
</evidence>
<dbReference type="EC" id="3.1.4.-" evidence="9"/>
<accession>A0AAV2Z463</accession>
<comment type="cofactor">
    <cofactor evidence="9">
        <name>a divalent metal cation</name>
        <dbReference type="ChEBI" id="CHEBI:60240"/>
    </cofactor>
    <text evidence="9">Binds 2 divalent metal cations per subunit. Site 1 may preferentially bind zinc ions, while site 2 has a preference for magnesium and/or manganese ions.</text>
</comment>
<dbReference type="Pfam" id="PF08495">
    <property type="entry name" value="FIST"/>
    <property type="match status" value="1"/>
</dbReference>
<dbReference type="PROSITE" id="PS00126">
    <property type="entry name" value="PDEASE_I_1"/>
    <property type="match status" value="1"/>
</dbReference>
<dbReference type="PROSITE" id="PS50178">
    <property type="entry name" value="ZF_FYVE"/>
    <property type="match status" value="1"/>
</dbReference>